<comment type="similarity">
    <text evidence="1">Belongs to the protease inhibitor I11 (ecotin) family.</text>
</comment>
<dbReference type="PANTHER" id="PTHR35890">
    <property type="match status" value="1"/>
</dbReference>
<comment type="caution">
    <text evidence="2">The sequence shown here is derived from an EMBL/GenBank/DDBJ whole genome shotgun (WGS) entry which is preliminary data.</text>
</comment>
<evidence type="ECO:0000256" key="1">
    <source>
        <dbReference type="ARBA" id="ARBA00010558"/>
    </source>
</evidence>
<dbReference type="InterPro" id="IPR036198">
    <property type="entry name" value="Ecotin_sf"/>
</dbReference>
<organism evidence="2 3">
    <name type="scientific">Strigomonas culicis</name>
    <dbReference type="NCBI Taxonomy" id="28005"/>
    <lineage>
        <taxon>Eukaryota</taxon>
        <taxon>Discoba</taxon>
        <taxon>Euglenozoa</taxon>
        <taxon>Kinetoplastea</taxon>
        <taxon>Metakinetoplastina</taxon>
        <taxon>Trypanosomatida</taxon>
        <taxon>Trypanosomatidae</taxon>
        <taxon>Strigomonadinae</taxon>
        <taxon>Strigomonas</taxon>
    </lineage>
</organism>
<dbReference type="Gene3D" id="2.60.40.550">
    <property type="entry name" value="Ecotin"/>
    <property type="match status" value="1"/>
</dbReference>
<reference evidence="2 3" key="1">
    <citation type="journal article" date="2013" name="PLoS ONE">
        <title>Predicting the Proteins of Angomonas deanei, Strigomonas culicis and Their Respective Endosymbionts Reveals New Aspects of the Trypanosomatidae Family.</title>
        <authorList>
            <person name="Motta M.C."/>
            <person name="Martins A.C."/>
            <person name="de Souza S.S."/>
            <person name="Catta-Preta C.M."/>
            <person name="Silva R."/>
            <person name="Klein C.C."/>
            <person name="de Almeida L.G."/>
            <person name="de Lima Cunha O."/>
            <person name="Ciapina L.P."/>
            <person name="Brocchi M."/>
            <person name="Colabardini A.C."/>
            <person name="de Araujo Lima B."/>
            <person name="Machado C.R."/>
            <person name="de Almeida Soares C.M."/>
            <person name="Probst C.M."/>
            <person name="de Menezes C.B."/>
            <person name="Thompson C.E."/>
            <person name="Bartholomeu D.C."/>
            <person name="Gradia D.F."/>
            <person name="Pavoni D.P."/>
            <person name="Grisard E.C."/>
            <person name="Fantinatti-Garboggini F."/>
            <person name="Marchini F.K."/>
            <person name="Rodrigues-Luiz G.F."/>
            <person name="Wagner G."/>
            <person name="Goldman G.H."/>
            <person name="Fietto J.L."/>
            <person name="Elias M.C."/>
            <person name="Goldman M.H."/>
            <person name="Sagot M.F."/>
            <person name="Pereira M."/>
            <person name="Stoco P.H."/>
            <person name="de Mendonca-Neto R.P."/>
            <person name="Teixeira S.M."/>
            <person name="Maciel T.E."/>
            <person name="de Oliveira Mendes T.A."/>
            <person name="Urmenyi T.P."/>
            <person name="de Souza W."/>
            <person name="Schenkman S."/>
            <person name="de Vasconcelos A.T."/>
        </authorList>
    </citation>
    <scope>NUCLEOTIDE SEQUENCE [LARGE SCALE GENOMIC DNA]</scope>
</reference>
<protein>
    <submittedName>
        <fullName evidence="2">Ecotin</fullName>
    </submittedName>
</protein>
<evidence type="ECO:0000313" key="3">
    <source>
        <dbReference type="Proteomes" id="UP000015354"/>
    </source>
</evidence>
<dbReference type="InterPro" id="IPR005658">
    <property type="entry name" value="Prot_inh_ecotin"/>
</dbReference>
<name>S9W0R4_9TRYP</name>
<dbReference type="AlphaFoldDB" id="S9W0R4"/>
<evidence type="ECO:0000313" key="2">
    <source>
        <dbReference type="EMBL" id="EPY29525.1"/>
    </source>
</evidence>
<sequence>MAYCTVDIDYAEPVEGNKRIIFALDPFDPSFEAAHCRLQLIPGRMVELARADASSAPTLGGTVEEMLLESGPTCYFVDLAEELVMTRIALHAAADEEKVRHFVPLADAPVFRYNSRFPVVVYLPEDAELRYSVWTSGGEMTAQEE</sequence>
<dbReference type="PANTHER" id="PTHR35890:SF3">
    <property type="entry name" value="ECOTIN"/>
    <property type="match status" value="1"/>
</dbReference>
<gene>
    <name evidence="2" type="ORF">STCU_04496</name>
</gene>
<accession>S9W0R4</accession>
<dbReference type="Pfam" id="PF03974">
    <property type="entry name" value="Ecotin"/>
    <property type="match status" value="1"/>
</dbReference>
<keyword evidence="3" id="KW-1185">Reference proteome</keyword>
<dbReference type="GO" id="GO:0004867">
    <property type="term" value="F:serine-type endopeptidase inhibitor activity"/>
    <property type="evidence" value="ECO:0007669"/>
    <property type="project" value="InterPro"/>
</dbReference>
<dbReference type="Proteomes" id="UP000015354">
    <property type="component" value="Unassembled WGS sequence"/>
</dbReference>
<dbReference type="EMBL" id="ATMH01004496">
    <property type="protein sequence ID" value="EPY29525.1"/>
    <property type="molecule type" value="Genomic_DNA"/>
</dbReference>
<proteinExistence type="inferred from homology"/>
<dbReference type="SUPFAM" id="SSF49772">
    <property type="entry name" value="Ecotin, trypsin inhibitor"/>
    <property type="match status" value="1"/>
</dbReference>
<dbReference type="OrthoDB" id="271632at2759"/>